<dbReference type="RefSeq" id="WP_224315880.1">
    <property type="nucleotide sequence ID" value="NZ_JACGBB010000001.1"/>
</dbReference>
<protein>
    <submittedName>
        <fullName evidence="1">LPS export ABC transporter periplasmic protein LptC</fullName>
    </submittedName>
</protein>
<name>A0ABS7WP82_9BACT</name>
<dbReference type="EMBL" id="JACGBB010000001">
    <property type="protein sequence ID" value="MBZ7986581.1"/>
    <property type="molecule type" value="Genomic_DNA"/>
</dbReference>
<sequence>MLVKLFNAILLSLCAMLFFIFIQEPYVINTNLNQIDFRSIDTNNVQSYAINQEILQYNLKADKYFKEGNKDVFVNAFLQDLNSNLQADIAYKENNIFYLQDNVKYKNDALLIKSNVVEYDLKDKIITSNSDTKLEYKNYYLTSKNAVYNLTSEDLTLKGVYLCIN</sequence>
<proteinExistence type="predicted"/>
<comment type="caution">
    <text evidence="1">The sequence shown here is derived from an EMBL/GenBank/DDBJ whole genome shotgun (WGS) entry which is preliminary data.</text>
</comment>
<dbReference type="Proteomes" id="UP000786183">
    <property type="component" value="Unassembled WGS sequence"/>
</dbReference>
<accession>A0ABS7WP82</accession>
<evidence type="ECO:0000313" key="1">
    <source>
        <dbReference type="EMBL" id="MBZ7986581.1"/>
    </source>
</evidence>
<evidence type="ECO:0000313" key="2">
    <source>
        <dbReference type="Proteomes" id="UP000786183"/>
    </source>
</evidence>
<keyword evidence="2" id="KW-1185">Reference proteome</keyword>
<gene>
    <name evidence="1" type="primary">lptC</name>
    <name evidence="1" type="ORF">AVCANL283_00445</name>
</gene>
<reference evidence="1 2" key="1">
    <citation type="submission" date="2020-07" db="EMBL/GenBank/DDBJ databases">
        <title>Transfer of Campylobacter canadensis to the novel genus Avispirillum gen. nov., that also includes two novel species recovered from migratory waterfowl: Avispirillum anseris sp. nov. and Avispirillum brantae sp. nov.</title>
        <authorList>
            <person name="Miller W.G."/>
            <person name="Chapman M.H."/>
            <person name="Yee E."/>
            <person name="Inglis G.D."/>
        </authorList>
    </citation>
    <scope>NUCLEOTIDE SEQUENCE [LARGE SCALE GENOMIC DNA]</scope>
    <source>
        <strain evidence="1 2">L283</strain>
    </source>
</reference>
<organism evidence="1 2">
    <name type="scientific">Campylobacter canadensis</name>
    <dbReference type="NCBI Taxonomy" id="449520"/>
    <lineage>
        <taxon>Bacteria</taxon>
        <taxon>Pseudomonadati</taxon>
        <taxon>Campylobacterota</taxon>
        <taxon>Epsilonproteobacteria</taxon>
        <taxon>Campylobacterales</taxon>
        <taxon>Campylobacteraceae</taxon>
        <taxon>Campylobacter</taxon>
    </lineage>
</organism>